<dbReference type="PANTHER" id="PTHR43384:SF14">
    <property type="entry name" value="ESX-1 SECRETION-ASSOCIATED PROTEIN ESPI"/>
    <property type="match status" value="1"/>
</dbReference>
<feature type="region of interest" description="Disordered" evidence="1">
    <location>
        <begin position="1"/>
        <end position="173"/>
    </location>
</feature>
<feature type="compositionally biased region" description="Polar residues" evidence="1">
    <location>
        <begin position="1"/>
        <end position="11"/>
    </location>
</feature>
<feature type="compositionally biased region" description="Low complexity" evidence="1">
    <location>
        <begin position="87"/>
        <end position="98"/>
    </location>
</feature>
<evidence type="ECO:0000313" key="3">
    <source>
        <dbReference type="Proteomes" id="UP000216533"/>
    </source>
</evidence>
<dbReference type="EMBL" id="NMVI01000002">
    <property type="protein sequence ID" value="OYN91492.1"/>
    <property type="molecule type" value="Genomic_DNA"/>
</dbReference>
<dbReference type="PANTHER" id="PTHR43384">
    <property type="entry name" value="SEPTUM SITE-DETERMINING PROTEIN MIND HOMOLOG, CHLOROPLASTIC-RELATED"/>
    <property type="match status" value="1"/>
</dbReference>
<dbReference type="GO" id="GO:0005524">
    <property type="term" value="F:ATP binding"/>
    <property type="evidence" value="ECO:0007669"/>
    <property type="project" value="TreeGrafter"/>
</dbReference>
<organism evidence="2 3">
    <name type="scientific">Parenemella sanctibonifatiensis</name>
    <dbReference type="NCBI Taxonomy" id="2016505"/>
    <lineage>
        <taxon>Bacteria</taxon>
        <taxon>Bacillati</taxon>
        <taxon>Actinomycetota</taxon>
        <taxon>Actinomycetes</taxon>
        <taxon>Propionibacteriales</taxon>
        <taxon>Propionibacteriaceae</taxon>
        <taxon>Parenemella</taxon>
    </lineage>
</organism>
<protein>
    <recommendedName>
        <fullName evidence="4">AAA domain-containing protein</fullName>
    </recommendedName>
</protein>
<feature type="region of interest" description="Disordered" evidence="1">
    <location>
        <begin position="198"/>
        <end position="217"/>
    </location>
</feature>
<dbReference type="GO" id="GO:0051782">
    <property type="term" value="P:negative regulation of cell division"/>
    <property type="evidence" value="ECO:0007669"/>
    <property type="project" value="TreeGrafter"/>
</dbReference>
<evidence type="ECO:0000313" key="2">
    <source>
        <dbReference type="EMBL" id="OYN91492.1"/>
    </source>
</evidence>
<dbReference type="Gene3D" id="3.40.50.300">
    <property type="entry name" value="P-loop containing nucleotide triphosphate hydrolases"/>
    <property type="match status" value="1"/>
</dbReference>
<proteinExistence type="predicted"/>
<dbReference type="GO" id="GO:0005829">
    <property type="term" value="C:cytosol"/>
    <property type="evidence" value="ECO:0007669"/>
    <property type="project" value="TreeGrafter"/>
</dbReference>
<sequence>MMRAPSNQRPSMAQHRPNPQPETAPPVSDPRRARGPAAGGSDDTPAARRAQGAPASPPPGPDRQRPAWAGQQPPVGLASTPQPAPGSPGSAGQQQTGPVDPWLQQLFEQAAQGPQSPPQQPGPAQGPQQGQQQRPGGPQQPAYGQTPGQPQNSQPGQHSQPGQSHPSGRGEARQRRFAAGELIDQLNPEPQVRAAKGLRARLGLRPSQREVEETRDDQLARMPFNRPVTIMVANPKGGVGKTPTVLMLAAAFGVSRGGGVVAWDNNELRGTMPDRSYSPHRRTVRDLLAESHHLAQPQSQFTDLAYFLNHQSTGKFHTLGSAQNFGHVISRDDFGRIHNILARNFEIVIVDTGNNEASPNWLAAAHTADCLVVPTKWRKDSLIPAARMLETLQDLRPELLDRTVIVGTNGPMDSQRDVKANASGWFGANHQILDLPTDPHIAEGGVIDYTKLSRTTQRAALSLAATVAQQIGTVAGAAPMGSPRG</sequence>
<dbReference type="InterPro" id="IPR027417">
    <property type="entry name" value="P-loop_NTPase"/>
</dbReference>
<reference evidence="2 3" key="1">
    <citation type="submission" date="2017-07" db="EMBL/GenBank/DDBJ databases">
        <title>Draft whole genome sequences of clinical Proprionibacteriaceae strains.</title>
        <authorList>
            <person name="Bernier A.-M."/>
            <person name="Bernard K."/>
            <person name="Domingo M.-C."/>
        </authorList>
    </citation>
    <scope>NUCLEOTIDE SEQUENCE [LARGE SCALE GENOMIC DNA]</scope>
    <source>
        <strain evidence="2 3">NML 160184</strain>
    </source>
</reference>
<feature type="compositionally biased region" description="Basic and acidic residues" evidence="1">
    <location>
        <begin position="207"/>
        <end position="217"/>
    </location>
</feature>
<feature type="compositionally biased region" description="Low complexity" evidence="1">
    <location>
        <begin position="122"/>
        <end position="167"/>
    </location>
</feature>
<dbReference type="AlphaFoldDB" id="A0A255EPV2"/>
<feature type="compositionally biased region" description="Pro residues" evidence="1">
    <location>
        <begin position="18"/>
        <end position="28"/>
    </location>
</feature>
<dbReference type="GO" id="GO:0016887">
    <property type="term" value="F:ATP hydrolysis activity"/>
    <property type="evidence" value="ECO:0007669"/>
    <property type="project" value="TreeGrafter"/>
</dbReference>
<comment type="caution">
    <text evidence="2">The sequence shown here is derived from an EMBL/GenBank/DDBJ whole genome shotgun (WGS) entry which is preliminary data.</text>
</comment>
<name>A0A255EPV2_9ACTN</name>
<dbReference type="InterPro" id="IPR050625">
    <property type="entry name" value="ParA/MinD_ATPase"/>
</dbReference>
<evidence type="ECO:0008006" key="4">
    <source>
        <dbReference type="Google" id="ProtNLM"/>
    </source>
</evidence>
<accession>A0A255EPV2</accession>
<dbReference type="SUPFAM" id="SSF52540">
    <property type="entry name" value="P-loop containing nucleoside triphosphate hydrolases"/>
    <property type="match status" value="1"/>
</dbReference>
<evidence type="ECO:0000256" key="1">
    <source>
        <dbReference type="SAM" id="MobiDB-lite"/>
    </source>
</evidence>
<gene>
    <name evidence="2" type="ORF">CGZ92_00115</name>
</gene>
<dbReference type="Proteomes" id="UP000216533">
    <property type="component" value="Unassembled WGS sequence"/>
</dbReference>
<dbReference type="GO" id="GO:0009898">
    <property type="term" value="C:cytoplasmic side of plasma membrane"/>
    <property type="evidence" value="ECO:0007669"/>
    <property type="project" value="TreeGrafter"/>
</dbReference>